<protein>
    <submittedName>
        <fullName evidence="2">3-oxoacyl-[acyl-carrier-protein] synthase II</fullName>
    </submittedName>
</protein>
<dbReference type="SUPFAM" id="SSF53901">
    <property type="entry name" value="Thiolase-like"/>
    <property type="match status" value="1"/>
</dbReference>
<dbReference type="OrthoDB" id="1234619at2"/>
<dbReference type="InterPro" id="IPR014030">
    <property type="entry name" value="Ketoacyl_synth_N"/>
</dbReference>
<sequence>MINNFKGAITSIGFNSVCGTGQNAYYELVHTLPSEKKISTYDPEGFLGTKGIRFLNNATLMYCNLAFQCISNRNLGAKIIAEADKIGLYDGSDLSNIEDGFIFDLTAKMDGPALVSPMSAPNTIANASSSMMAIKSTIKGPNFTVCGGACGSLQALDIALLHLSENMIDCAIVGSTEITSRYHQAVRQGELRGEAQEQDAPEMGIAFSIESLENAQKQGTEILGTILGVHSGQKLRKETSEGLLIRLCSQLLKQTDLSSEQLDGLILSAGSHCIDEVIFKKQVNEKINPDLAIIYPESVHGYGDNAGGFAGMLFGIGLFNQKIKNNLPSLRIDGTPKESYKHLIIATIDRTGYGIVTLLKKA</sequence>
<evidence type="ECO:0000313" key="3">
    <source>
        <dbReference type="Proteomes" id="UP000245489"/>
    </source>
</evidence>
<keyword evidence="3" id="KW-1185">Reference proteome</keyword>
<evidence type="ECO:0000313" key="2">
    <source>
        <dbReference type="EMBL" id="PWK17619.1"/>
    </source>
</evidence>
<feature type="domain" description="Beta-ketoacyl synthase-like N-terminal" evidence="1">
    <location>
        <begin position="52"/>
        <end position="183"/>
    </location>
</feature>
<comment type="caution">
    <text evidence="2">The sequence shown here is derived from an EMBL/GenBank/DDBJ whole genome shotgun (WGS) entry which is preliminary data.</text>
</comment>
<dbReference type="Pfam" id="PF00109">
    <property type="entry name" value="ketoacyl-synt"/>
    <property type="match status" value="1"/>
</dbReference>
<proteinExistence type="predicted"/>
<dbReference type="RefSeq" id="WP_146199223.1">
    <property type="nucleotide sequence ID" value="NZ_QGGO01000034.1"/>
</dbReference>
<dbReference type="EMBL" id="QGGO01000034">
    <property type="protein sequence ID" value="PWK17619.1"/>
    <property type="molecule type" value="Genomic_DNA"/>
</dbReference>
<dbReference type="InterPro" id="IPR016039">
    <property type="entry name" value="Thiolase-like"/>
</dbReference>
<name>A0A316DK22_9BACT</name>
<evidence type="ECO:0000259" key="1">
    <source>
        <dbReference type="Pfam" id="PF00109"/>
    </source>
</evidence>
<dbReference type="AlphaFoldDB" id="A0A316DK22"/>
<gene>
    <name evidence="2" type="ORF">LV89_04335</name>
</gene>
<dbReference type="Proteomes" id="UP000245489">
    <property type="component" value="Unassembled WGS sequence"/>
</dbReference>
<dbReference type="Gene3D" id="3.40.47.10">
    <property type="match status" value="1"/>
</dbReference>
<organism evidence="2 3">
    <name type="scientific">Arcicella aurantiaca</name>
    <dbReference type="NCBI Taxonomy" id="591202"/>
    <lineage>
        <taxon>Bacteria</taxon>
        <taxon>Pseudomonadati</taxon>
        <taxon>Bacteroidota</taxon>
        <taxon>Cytophagia</taxon>
        <taxon>Cytophagales</taxon>
        <taxon>Flectobacillaceae</taxon>
        <taxon>Arcicella</taxon>
    </lineage>
</organism>
<dbReference type="GO" id="GO:0016746">
    <property type="term" value="F:acyltransferase activity"/>
    <property type="evidence" value="ECO:0007669"/>
    <property type="project" value="InterPro"/>
</dbReference>
<reference evidence="2 3" key="1">
    <citation type="submission" date="2018-05" db="EMBL/GenBank/DDBJ databases">
        <title>Genomic Encyclopedia of Archaeal and Bacterial Type Strains, Phase II (KMG-II): from individual species to whole genera.</title>
        <authorList>
            <person name="Goeker M."/>
        </authorList>
    </citation>
    <scope>NUCLEOTIDE SEQUENCE [LARGE SCALE GENOMIC DNA]</scope>
    <source>
        <strain evidence="2 3">DSM 22214</strain>
    </source>
</reference>
<accession>A0A316DK22</accession>